<sequence>MTEQPQGRYRTQGEKGKPNTAFVEVGRIGLEISEQEYRDHGYEPAFDTLPWKINYCPVDEKRDKR</sequence>
<dbReference type="AlphaFoldDB" id="A0AA48M3N0"/>
<accession>A0AA48M3N0</accession>
<reference evidence="1" key="1">
    <citation type="submission" date="2023-07" db="EMBL/GenBank/DDBJ databases">
        <authorList>
            <person name="Pelsma A.J. K."/>
        </authorList>
    </citation>
    <scope>NUCLEOTIDE SEQUENCE</scope>
</reference>
<name>A0AA48M3N0_9ZZZZ</name>
<evidence type="ECO:0000313" key="1">
    <source>
        <dbReference type="EMBL" id="CAJ0873925.1"/>
    </source>
</evidence>
<organism evidence="1">
    <name type="scientific">freshwater sediment metagenome</name>
    <dbReference type="NCBI Taxonomy" id="556182"/>
    <lineage>
        <taxon>unclassified sequences</taxon>
        <taxon>metagenomes</taxon>
        <taxon>ecological metagenomes</taxon>
    </lineage>
</organism>
<protein>
    <submittedName>
        <fullName evidence="1">Uncharacterized protein</fullName>
    </submittedName>
</protein>
<proteinExistence type="predicted"/>
<dbReference type="EMBL" id="OY288114">
    <property type="protein sequence ID" value="CAJ0873925.1"/>
    <property type="molecule type" value="Genomic_DNA"/>
</dbReference>
<gene>
    <name evidence="1" type="ORF">AMST5_02553</name>
</gene>